<keyword evidence="2" id="KW-0131">Cell cycle</keyword>
<dbReference type="GO" id="GO:0019888">
    <property type="term" value="F:protein phosphatase regulator activity"/>
    <property type="evidence" value="ECO:0007669"/>
    <property type="project" value="TreeGrafter"/>
</dbReference>
<feature type="compositionally biased region" description="Basic and acidic residues" evidence="3">
    <location>
        <begin position="624"/>
        <end position="638"/>
    </location>
</feature>
<evidence type="ECO:0000256" key="2">
    <source>
        <dbReference type="ARBA" id="ARBA00023306"/>
    </source>
</evidence>
<dbReference type="InterPro" id="IPR007587">
    <property type="entry name" value="SAPS"/>
</dbReference>
<reference evidence="4" key="1">
    <citation type="journal article" date="2013" name="J. Plant Res.">
        <title>Effect of fungi and light on seed germination of three Opuntia species from semiarid lands of central Mexico.</title>
        <authorList>
            <person name="Delgado-Sanchez P."/>
            <person name="Jimenez-Bremont J.F."/>
            <person name="Guerrero-Gonzalez Mde L."/>
            <person name="Flores J."/>
        </authorList>
    </citation>
    <scope>NUCLEOTIDE SEQUENCE</scope>
    <source>
        <tissue evidence="4">Cladode</tissue>
    </source>
</reference>
<feature type="region of interest" description="Disordered" evidence="3">
    <location>
        <begin position="788"/>
        <end position="811"/>
    </location>
</feature>
<feature type="compositionally biased region" description="Low complexity" evidence="3">
    <location>
        <begin position="639"/>
        <end position="652"/>
    </location>
</feature>
<dbReference type="AlphaFoldDB" id="A0A7C9DB30"/>
<dbReference type="GO" id="GO:0019903">
    <property type="term" value="F:protein phosphatase binding"/>
    <property type="evidence" value="ECO:0007669"/>
    <property type="project" value="InterPro"/>
</dbReference>
<name>A0A7C9DB30_OPUST</name>
<comment type="similarity">
    <text evidence="1">Belongs to the SAPS family.</text>
</comment>
<evidence type="ECO:0000256" key="1">
    <source>
        <dbReference type="ARBA" id="ARBA00006180"/>
    </source>
</evidence>
<dbReference type="EMBL" id="GISG01109694">
    <property type="protein sequence ID" value="MBA4638521.1"/>
    <property type="molecule type" value="Transcribed_RNA"/>
</dbReference>
<organism evidence="4">
    <name type="scientific">Opuntia streptacantha</name>
    <name type="common">Prickly pear cactus</name>
    <name type="synonym">Opuntia cardona</name>
    <dbReference type="NCBI Taxonomy" id="393608"/>
    <lineage>
        <taxon>Eukaryota</taxon>
        <taxon>Viridiplantae</taxon>
        <taxon>Streptophyta</taxon>
        <taxon>Embryophyta</taxon>
        <taxon>Tracheophyta</taxon>
        <taxon>Spermatophyta</taxon>
        <taxon>Magnoliopsida</taxon>
        <taxon>eudicotyledons</taxon>
        <taxon>Gunneridae</taxon>
        <taxon>Pentapetalae</taxon>
        <taxon>Caryophyllales</taxon>
        <taxon>Cactineae</taxon>
        <taxon>Cactaceae</taxon>
        <taxon>Opuntioideae</taxon>
        <taxon>Opuntia</taxon>
    </lineage>
</organism>
<dbReference type="Pfam" id="PF04499">
    <property type="entry name" value="SAPS"/>
    <property type="match status" value="1"/>
</dbReference>
<sequence length="832" mass="91774">MFWRLTALSASSPVDAVLDKENFTLEELLDEEEIIQECKALNSRLINFLRDKAQVEQLLRYVVEEPSEDADSKRAFKFPFIASEVFTCEIDVILRTLVDEEELMNLLFSFLEPNRPHSTLLAGYFSKVVVCLMLRKTVPLMNYVQAHQIVLQQLTDLIGITSIMEVLVRLVGADDHVYPNYIDVMLWLADSNLLEMIIDKLRPTCPPEVQGNAAETLCAISRNMGSPLATKLSSPSFVSRIFAHALEESSSRSGLVHALSVCISLLDPRRSAASLLIHPFRGQHMYEAPVAVNSEAIGAMLPRLGDLLVLLNVMSDEKILLTPYGELRPPLGKHRLKIVEFIAVLLKAGNQAAEEELVNSGTIKRVIYLFFEYPYNNALHHHVESILSTCMASRNDLVIDHLFKECDLVGKILDADRNPILSGVRNLPTKPASGKKAPKAGNLGHVTRIANKIVQTGQSNQTIQTYVQENGEWSKWHATVLQERNAVENVYRWACGRPTALHDRTRDSDDDDLHDRDYDVAALANNLSQAFRPDLFSNDGSGEDSGTVGRDDEDVYFDDESAEVVISSLRLGDDHGSLFTNSDWFTFRDEKIGTPVGTTVSDVMDGINLNGRVSGDSSSDEEVVVDKDAELGETKKSNDASSSSSATDVNAVGFGDEERRASETNPPGEAASIQFDSSGNKDLFGEKPICPWARWTDNSGLQVEESRTNPFLGREAIAPSTNPFNGESTLPNGSSDTIDCGQKSMKSDVCQRSVAVPSLFEEDVEFVGVEPGGTEKAMEQALKEGIVGEAGPLKKSSLSPKKAEEKPVEDSAVTEFNDANYWRVEQEVAVLE</sequence>
<proteinExistence type="inferred from homology"/>
<feature type="region of interest" description="Disordered" evidence="3">
    <location>
        <begin position="611"/>
        <end position="679"/>
    </location>
</feature>
<feature type="region of interest" description="Disordered" evidence="3">
    <location>
        <begin position="534"/>
        <end position="554"/>
    </location>
</feature>
<protein>
    <submittedName>
        <fullName evidence="4">Uncharacterized protein</fullName>
    </submittedName>
</protein>
<accession>A0A7C9DB30</accession>
<evidence type="ECO:0000313" key="4">
    <source>
        <dbReference type="EMBL" id="MBA4638521.1"/>
    </source>
</evidence>
<reference evidence="4" key="2">
    <citation type="submission" date="2020-07" db="EMBL/GenBank/DDBJ databases">
        <authorList>
            <person name="Vera ALvarez R."/>
            <person name="Arias-Moreno D.M."/>
            <person name="Jimenez-Jacinto V."/>
            <person name="Jimenez-Bremont J.F."/>
            <person name="Swaminathan K."/>
            <person name="Moose S.P."/>
            <person name="Guerrero-Gonzalez M.L."/>
            <person name="Marino-Ramirez L."/>
            <person name="Landsman D."/>
            <person name="Rodriguez-Kessler M."/>
            <person name="Delgado-Sanchez P."/>
        </authorList>
    </citation>
    <scope>NUCLEOTIDE SEQUENCE</scope>
    <source>
        <tissue evidence="4">Cladode</tissue>
    </source>
</reference>
<dbReference type="PANTHER" id="PTHR12634:SF8">
    <property type="entry name" value="FIERY MOUNTAIN, ISOFORM D"/>
    <property type="match status" value="1"/>
</dbReference>
<dbReference type="PANTHER" id="PTHR12634">
    <property type="entry name" value="SIT4 YEAST -ASSOCIATING PROTEIN-RELATED"/>
    <property type="match status" value="1"/>
</dbReference>
<evidence type="ECO:0000256" key="3">
    <source>
        <dbReference type="SAM" id="MobiDB-lite"/>
    </source>
</evidence>